<dbReference type="EMBL" id="JAOCZP010000004">
    <property type="protein sequence ID" value="MCT7376459.1"/>
    <property type="molecule type" value="Genomic_DNA"/>
</dbReference>
<dbReference type="InterPro" id="IPR003718">
    <property type="entry name" value="OsmC/Ohr_fam"/>
</dbReference>
<dbReference type="InterPro" id="IPR052707">
    <property type="entry name" value="OsmC_Ohr_Peroxiredoxin"/>
</dbReference>
<keyword evidence="2" id="KW-1185">Reference proteome</keyword>
<dbReference type="InterPro" id="IPR015946">
    <property type="entry name" value="KH_dom-like_a/b"/>
</dbReference>
<name>A0ABT2LTE3_9HYPH</name>
<dbReference type="Pfam" id="PF02566">
    <property type="entry name" value="OsmC"/>
    <property type="match status" value="1"/>
</dbReference>
<dbReference type="PANTHER" id="PTHR42830:SF1">
    <property type="entry name" value="OSMOTICALLY INDUCIBLE FAMILY PROTEIN"/>
    <property type="match status" value="1"/>
</dbReference>
<gene>
    <name evidence="1" type="ORF">N5A92_15600</name>
</gene>
<protein>
    <submittedName>
        <fullName evidence="1">OsmC family protein</fullName>
    </submittedName>
</protein>
<dbReference type="RefSeq" id="WP_260904412.1">
    <property type="nucleotide sequence ID" value="NZ_JAOCZP010000004.1"/>
</dbReference>
<dbReference type="Gene3D" id="3.30.300.20">
    <property type="match status" value="1"/>
</dbReference>
<dbReference type="SUPFAM" id="SSF82784">
    <property type="entry name" value="OsmC-like"/>
    <property type="match status" value="1"/>
</dbReference>
<dbReference type="Proteomes" id="UP001320831">
    <property type="component" value="Unassembled WGS sequence"/>
</dbReference>
<organism evidence="1 2">
    <name type="scientific">Chelativorans salis</name>
    <dbReference type="NCBI Taxonomy" id="2978478"/>
    <lineage>
        <taxon>Bacteria</taxon>
        <taxon>Pseudomonadati</taxon>
        <taxon>Pseudomonadota</taxon>
        <taxon>Alphaproteobacteria</taxon>
        <taxon>Hyphomicrobiales</taxon>
        <taxon>Phyllobacteriaceae</taxon>
        <taxon>Chelativorans</taxon>
    </lineage>
</organism>
<evidence type="ECO:0000313" key="2">
    <source>
        <dbReference type="Proteomes" id="UP001320831"/>
    </source>
</evidence>
<dbReference type="InterPro" id="IPR036102">
    <property type="entry name" value="OsmC/Ohrsf"/>
</dbReference>
<dbReference type="PANTHER" id="PTHR42830">
    <property type="entry name" value="OSMOTICALLY INDUCIBLE FAMILY PROTEIN"/>
    <property type="match status" value="1"/>
</dbReference>
<proteinExistence type="predicted"/>
<comment type="caution">
    <text evidence="1">The sequence shown here is derived from an EMBL/GenBank/DDBJ whole genome shotgun (WGS) entry which is preliminary data.</text>
</comment>
<sequence length="145" mass="15332">MKRHANAIWKGSLTSGSGRLDTQSQAIGDLPIGFKARFEDETGKSGTNPEELIAAAHASCIAMQLAHMLAENGTPPETLYSKAEVDLQPAEGGGFEIRSSAITMIGKVPGMEEDKFKEIAAKAKESCPVSKALGAIEITLDARFA</sequence>
<accession>A0ABT2LTE3</accession>
<reference evidence="1 2" key="1">
    <citation type="submission" date="2022-09" db="EMBL/GenBank/DDBJ databases">
        <title>Chelativorans salina sp. nov., a novel slightly halophilic bacterium isolated from a saline lake sediment enrichment.</title>
        <authorList>
            <person name="Gao L."/>
            <person name="Fang B.-Z."/>
            <person name="Li W.-J."/>
        </authorList>
    </citation>
    <scope>NUCLEOTIDE SEQUENCE [LARGE SCALE GENOMIC DNA]</scope>
    <source>
        <strain evidence="1 2">EGI FJ00035</strain>
    </source>
</reference>
<dbReference type="InterPro" id="IPR019904">
    <property type="entry name" value="Peroxiredoxin_OsmC"/>
</dbReference>
<evidence type="ECO:0000313" key="1">
    <source>
        <dbReference type="EMBL" id="MCT7376459.1"/>
    </source>
</evidence>
<dbReference type="NCBIfam" id="TIGR03562">
    <property type="entry name" value="osmo_induc_OsmC"/>
    <property type="match status" value="1"/>
</dbReference>